<dbReference type="GO" id="GO:0050270">
    <property type="term" value="F:S-adenosylhomocysteine deaminase activity"/>
    <property type="evidence" value="ECO:0007669"/>
    <property type="project" value="UniProtKB-UniRule"/>
</dbReference>
<dbReference type="HAMAP" id="MF_01281">
    <property type="entry name" value="MTA_SAH_deamin"/>
    <property type="match status" value="1"/>
</dbReference>
<evidence type="ECO:0000256" key="1">
    <source>
        <dbReference type="ARBA" id="ARBA00006745"/>
    </source>
</evidence>
<comment type="caution">
    <text evidence="5">Lacks conserved residue(s) required for the propagation of feature annotation.</text>
</comment>
<feature type="binding site" evidence="5">
    <location>
        <position position="70"/>
    </location>
    <ligand>
        <name>Zn(2+)</name>
        <dbReference type="ChEBI" id="CHEBI:29105"/>
    </ligand>
</feature>
<comment type="cofactor">
    <cofactor evidence="5">
        <name>Zn(2+)</name>
        <dbReference type="ChEBI" id="CHEBI:29105"/>
    </cofactor>
    <text evidence="5">Binds 1 zinc ion per subunit.</text>
</comment>
<evidence type="ECO:0000313" key="7">
    <source>
        <dbReference type="EMBL" id="ODJ87048.1"/>
    </source>
</evidence>
<dbReference type="Gene3D" id="3.20.20.140">
    <property type="entry name" value="Metal-dependent hydrolases"/>
    <property type="match status" value="1"/>
</dbReference>
<keyword evidence="8" id="KW-1185">Reference proteome</keyword>
<dbReference type="InterPro" id="IPR023512">
    <property type="entry name" value="Deaminase_MtaD/DadD"/>
</dbReference>
<dbReference type="NCBIfam" id="NF006549">
    <property type="entry name" value="PRK09045.1"/>
    <property type="match status" value="1"/>
</dbReference>
<dbReference type="Pfam" id="PF01979">
    <property type="entry name" value="Amidohydro_1"/>
    <property type="match status" value="1"/>
</dbReference>
<dbReference type="InterPro" id="IPR006680">
    <property type="entry name" value="Amidohydro-rel"/>
</dbReference>
<dbReference type="SUPFAM" id="SSF51556">
    <property type="entry name" value="Metallo-dependent hydrolases"/>
    <property type="match status" value="1"/>
</dbReference>
<accession>A0A7Z0VK13</accession>
<evidence type="ECO:0000256" key="5">
    <source>
        <dbReference type="HAMAP-Rule" id="MF_01281"/>
    </source>
</evidence>
<dbReference type="InterPro" id="IPR050287">
    <property type="entry name" value="MTA/SAH_deaminase"/>
</dbReference>
<feature type="binding site" evidence="5">
    <location>
        <position position="222"/>
    </location>
    <ligand>
        <name>substrate</name>
    </ligand>
</feature>
<dbReference type="FunFam" id="3.20.20.140:FF:000014">
    <property type="entry name" value="5-methylthioadenosine/S-adenosylhomocysteine deaminase"/>
    <property type="match status" value="1"/>
</dbReference>
<evidence type="ECO:0000256" key="4">
    <source>
        <dbReference type="ARBA" id="ARBA00022833"/>
    </source>
</evidence>
<dbReference type="PANTHER" id="PTHR43794:SF11">
    <property type="entry name" value="AMIDOHYDROLASE-RELATED DOMAIN-CONTAINING PROTEIN"/>
    <property type="match status" value="1"/>
</dbReference>
<dbReference type="GO" id="GO:0090614">
    <property type="term" value="F:5'-methylthioadenosine deaminase activity"/>
    <property type="evidence" value="ECO:0007669"/>
    <property type="project" value="UniProtKB-UniRule"/>
</dbReference>
<comment type="function">
    <text evidence="5">Catalyzes the deamination of 5-methylthioadenosine and S-adenosyl-L-homocysteine into 5-methylthioinosine and S-inosyl-L-homocysteine, respectively. Is also able to deaminate adenosine.</text>
</comment>
<dbReference type="OrthoDB" id="9787621at2"/>
<dbReference type="RefSeq" id="WP_069126054.1">
    <property type="nucleotide sequence ID" value="NZ_MARB01000015.1"/>
</dbReference>
<comment type="caution">
    <text evidence="7">The sequence shown here is derived from an EMBL/GenBank/DDBJ whole genome shotgun (WGS) entry which is preliminary data.</text>
</comment>
<keyword evidence="3 5" id="KW-0378">Hydrolase</keyword>
<dbReference type="Gene3D" id="2.30.40.10">
    <property type="entry name" value="Urease, subunit C, domain 1"/>
    <property type="match status" value="1"/>
</dbReference>
<evidence type="ECO:0000313" key="8">
    <source>
        <dbReference type="Proteomes" id="UP000094769"/>
    </source>
</evidence>
<keyword evidence="4 5" id="KW-0862">Zinc</keyword>
<proteinExistence type="inferred from homology"/>
<evidence type="ECO:0000256" key="2">
    <source>
        <dbReference type="ARBA" id="ARBA00022723"/>
    </source>
</evidence>
<feature type="binding site" evidence="5">
    <location>
        <position position="307"/>
    </location>
    <ligand>
        <name>Zn(2+)</name>
        <dbReference type="ChEBI" id="CHEBI:29105"/>
    </ligand>
</feature>
<reference evidence="7 8" key="1">
    <citation type="submission" date="2016-06" db="EMBL/GenBank/DDBJ databases">
        <title>Genome sequence of endosymbiont of Candidatus Endolucinida thiodiazotropha.</title>
        <authorList>
            <person name="Poehlein A."/>
            <person name="Koenig S."/>
            <person name="Heiden S.E."/>
            <person name="Thuermer A."/>
            <person name="Voget S."/>
            <person name="Daniel R."/>
            <person name="Markert S."/>
            <person name="Gros O."/>
            <person name="Schweder T."/>
        </authorList>
    </citation>
    <scope>NUCLEOTIDE SEQUENCE [LARGE SCALE GENOMIC DNA]</scope>
    <source>
        <strain evidence="7 8">COS</strain>
    </source>
</reference>
<dbReference type="EC" id="3.5.4.28" evidence="5"/>
<dbReference type="GO" id="GO:0046872">
    <property type="term" value="F:metal ion binding"/>
    <property type="evidence" value="ECO:0007669"/>
    <property type="project" value="UniProtKB-KW"/>
</dbReference>
<dbReference type="EC" id="3.5.4.31" evidence="5"/>
<comment type="catalytic activity">
    <reaction evidence="5">
        <text>S-adenosyl-L-homocysteine + H2O + H(+) = S-inosyl-L-homocysteine + NH4(+)</text>
        <dbReference type="Rhea" id="RHEA:20716"/>
        <dbReference type="ChEBI" id="CHEBI:15377"/>
        <dbReference type="ChEBI" id="CHEBI:15378"/>
        <dbReference type="ChEBI" id="CHEBI:28938"/>
        <dbReference type="ChEBI" id="CHEBI:57856"/>
        <dbReference type="ChEBI" id="CHEBI:57985"/>
        <dbReference type="EC" id="3.5.4.28"/>
    </reaction>
</comment>
<protein>
    <recommendedName>
        <fullName evidence="5">5-methylthioadenosine/S-adenosylhomocysteine deaminase</fullName>
        <shortName evidence="5">MTA/SAH deaminase</shortName>
        <ecNumber evidence="5">3.5.4.28</ecNumber>
        <ecNumber evidence="5">3.5.4.31</ecNumber>
    </recommendedName>
</protein>
<dbReference type="InterPro" id="IPR032466">
    <property type="entry name" value="Metal_Hydrolase"/>
</dbReference>
<dbReference type="CDD" id="cd01298">
    <property type="entry name" value="ATZ_TRZ_like"/>
    <property type="match status" value="1"/>
</dbReference>
<feature type="binding site" evidence="5">
    <location>
        <position position="192"/>
    </location>
    <ligand>
        <name>substrate</name>
    </ligand>
</feature>
<dbReference type="EMBL" id="MARB01000015">
    <property type="protein sequence ID" value="ODJ87048.1"/>
    <property type="molecule type" value="Genomic_DNA"/>
</dbReference>
<comment type="similarity">
    <text evidence="5">Belongs to the metallo-dependent hydrolases superfamily. MTA/SAH deaminase family.</text>
</comment>
<feature type="domain" description="Amidohydrolase-related" evidence="6">
    <location>
        <begin position="62"/>
        <end position="411"/>
    </location>
</feature>
<gene>
    <name evidence="5 7" type="primary">mtaD</name>
    <name evidence="7" type="ORF">CODIS_27970</name>
</gene>
<organism evidence="7 8">
    <name type="scientific">Candidatus Thiodiazotropha endolucinida</name>
    <dbReference type="NCBI Taxonomy" id="1655433"/>
    <lineage>
        <taxon>Bacteria</taxon>
        <taxon>Pseudomonadati</taxon>
        <taxon>Pseudomonadota</taxon>
        <taxon>Gammaproteobacteria</taxon>
        <taxon>Chromatiales</taxon>
        <taxon>Sedimenticolaceae</taxon>
        <taxon>Candidatus Thiodiazotropha</taxon>
    </lineage>
</organism>
<feature type="binding site" evidence="5">
    <location>
        <position position="307"/>
    </location>
    <ligand>
        <name>substrate</name>
    </ligand>
</feature>
<feature type="binding site" evidence="5">
    <location>
        <position position="99"/>
    </location>
    <ligand>
        <name>substrate</name>
    </ligand>
</feature>
<sequence length="443" mass="48178">MLEQVDQLIHAEWIIPVVPENLVYTNHTLVVNRGRIAAILPTDQVASQYQSTQETKLPGHALIPGLINTHTHAAMALLRGLADDMPLMTWLNEHIWPAEAKWVSEEFIHDGSQMAIAEMLLGGTTCFNDMYFFPDITGRVANSAGIRAVLGLIAIDFPSAWASDGDDYLHKGLQVHDQFRTNPIIHTAFAPHAPYSVGNGILERIRILADELEIPIHMHVHETHDEIVQGLQHHDTRPLARLNELELLSPALAAVHMTHLEANEIELFAASGGHVVHCPESNLKLASGFCPVAELMEAGINVALGTDGAASNNDLDMFSEMRSAALLAKGVANNASTLPAAKALSMATINGARALGLQQETGSLEPGKSADMVAVDLNRINTLPAYHPISQLVYAAGREQVTHVWVAGRPVVSAGSLTTLDTQQLLKRTDEWRERIFASDVDS</sequence>
<name>A0A7Z0VK13_9GAMM</name>
<evidence type="ECO:0000256" key="3">
    <source>
        <dbReference type="ARBA" id="ARBA00022801"/>
    </source>
</evidence>
<comment type="catalytic activity">
    <reaction evidence="5">
        <text>S-methyl-5'-thioadenosine + H2O + H(+) = S-methyl-5'-thioinosine + NH4(+)</text>
        <dbReference type="Rhea" id="RHEA:25025"/>
        <dbReference type="ChEBI" id="CHEBI:15377"/>
        <dbReference type="ChEBI" id="CHEBI:15378"/>
        <dbReference type="ChEBI" id="CHEBI:17509"/>
        <dbReference type="ChEBI" id="CHEBI:28938"/>
        <dbReference type="ChEBI" id="CHEBI:48595"/>
        <dbReference type="EC" id="3.5.4.31"/>
    </reaction>
</comment>
<feature type="binding site" evidence="5">
    <location>
        <position position="72"/>
    </location>
    <ligand>
        <name>Zn(2+)</name>
        <dbReference type="ChEBI" id="CHEBI:29105"/>
    </ligand>
</feature>
<dbReference type="InterPro" id="IPR011059">
    <property type="entry name" value="Metal-dep_hydrolase_composite"/>
</dbReference>
<dbReference type="PANTHER" id="PTHR43794">
    <property type="entry name" value="AMINOHYDROLASE SSNA-RELATED"/>
    <property type="match status" value="1"/>
</dbReference>
<feature type="binding site" evidence="5">
    <location>
        <position position="219"/>
    </location>
    <ligand>
        <name>Zn(2+)</name>
        <dbReference type="ChEBI" id="CHEBI:29105"/>
    </ligand>
</feature>
<dbReference type="SUPFAM" id="SSF51338">
    <property type="entry name" value="Composite domain of metallo-dependent hydrolases"/>
    <property type="match status" value="1"/>
</dbReference>
<evidence type="ECO:0000259" key="6">
    <source>
        <dbReference type="Pfam" id="PF01979"/>
    </source>
</evidence>
<keyword evidence="2 5" id="KW-0479">Metal-binding</keyword>
<comment type="similarity">
    <text evidence="1">Belongs to the metallo-dependent hydrolases superfamily. ATZ/TRZ family.</text>
</comment>
<dbReference type="AlphaFoldDB" id="A0A7Z0VK13"/>
<dbReference type="Proteomes" id="UP000094769">
    <property type="component" value="Unassembled WGS sequence"/>
</dbReference>